<keyword evidence="2" id="KW-1015">Disulfide bond</keyword>
<protein>
    <submittedName>
        <fullName evidence="4">Kunitz inhibitor ST1-like</fullName>
    </submittedName>
</protein>
<dbReference type="Proteomes" id="UP000501690">
    <property type="component" value="Linkage Group LG10"/>
</dbReference>
<accession>A0A4D6NH96</accession>
<feature type="signal peptide" evidence="3">
    <location>
        <begin position="1"/>
        <end position="24"/>
    </location>
</feature>
<reference evidence="4 5" key="1">
    <citation type="submission" date="2019-04" db="EMBL/GenBank/DDBJ databases">
        <title>An improved genome assembly and genetic linkage map for asparagus bean, Vigna unguiculata ssp. sesquipedialis.</title>
        <authorList>
            <person name="Xia Q."/>
            <person name="Zhang R."/>
            <person name="Dong Y."/>
        </authorList>
    </citation>
    <scope>NUCLEOTIDE SEQUENCE [LARGE SCALE GENOMIC DNA]</scope>
    <source>
        <tissue evidence="4">Leaf</tissue>
    </source>
</reference>
<dbReference type="Gene3D" id="2.80.10.50">
    <property type="match status" value="2"/>
</dbReference>
<dbReference type="EMBL" id="CP039354">
    <property type="protein sequence ID" value="QCE11307.1"/>
    <property type="molecule type" value="Genomic_DNA"/>
</dbReference>
<evidence type="ECO:0000256" key="2">
    <source>
        <dbReference type="ARBA" id="ARBA00023157"/>
    </source>
</evidence>
<organism evidence="4 5">
    <name type="scientific">Vigna unguiculata</name>
    <name type="common">Cowpea</name>
    <dbReference type="NCBI Taxonomy" id="3917"/>
    <lineage>
        <taxon>Eukaryota</taxon>
        <taxon>Viridiplantae</taxon>
        <taxon>Streptophyta</taxon>
        <taxon>Embryophyta</taxon>
        <taxon>Tracheophyta</taxon>
        <taxon>Spermatophyta</taxon>
        <taxon>Magnoliopsida</taxon>
        <taxon>eudicotyledons</taxon>
        <taxon>Gunneridae</taxon>
        <taxon>Pentapetalae</taxon>
        <taxon>rosids</taxon>
        <taxon>fabids</taxon>
        <taxon>Fabales</taxon>
        <taxon>Fabaceae</taxon>
        <taxon>Papilionoideae</taxon>
        <taxon>50 kb inversion clade</taxon>
        <taxon>NPAAA clade</taxon>
        <taxon>indigoferoid/millettioid clade</taxon>
        <taxon>Phaseoleae</taxon>
        <taxon>Vigna</taxon>
    </lineage>
</organism>
<evidence type="ECO:0000313" key="4">
    <source>
        <dbReference type="EMBL" id="QCE11307.1"/>
    </source>
</evidence>
<keyword evidence="5" id="KW-1185">Reference proteome</keyword>
<dbReference type="AlphaFoldDB" id="A0A4D6NH96"/>
<gene>
    <name evidence="4" type="ORF">DEO72_LG10g2540</name>
</gene>
<evidence type="ECO:0000313" key="5">
    <source>
        <dbReference type="Proteomes" id="UP000501690"/>
    </source>
</evidence>
<dbReference type="InterPro" id="IPR011065">
    <property type="entry name" value="Kunitz_inhibitor_STI-like_sf"/>
</dbReference>
<dbReference type="GO" id="GO:0004866">
    <property type="term" value="F:endopeptidase inhibitor activity"/>
    <property type="evidence" value="ECO:0007669"/>
    <property type="project" value="InterPro"/>
</dbReference>
<comment type="similarity">
    <text evidence="1">Belongs to the protease inhibitor I3 (leguminous Kunitz-type inhibitor) family.</text>
</comment>
<evidence type="ECO:0000256" key="1">
    <source>
        <dbReference type="ARBA" id="ARBA00005440"/>
    </source>
</evidence>
<sequence>MASATLFALFLFSALTFYPPSTTAQPVTDGNGNIVKNGGIFYILPARIGAPGGGIRALKTDNESIPLSVVQSPFKGDIGLPIIISSPIRTEFLPEGQVTLSFEHTNREWTVVEGLPEGTLVKVQGYPHTVPGTFVIKKAEAETNRYKLSFCKGVFCGAPGGGIRALKTDNESIPLSVVQSPFKGDIGLPIIISSPIRTEFLPEGQVTLSFEHTNREWTVVEGLPEGTLVKVQGYPHTVPGTFVIKKAEAETNRYKLSFCKGVFCGNVAVVRNENWVLAVTQDEPYVFHLEQVLPTSAKHEQSRTFSLY</sequence>
<keyword evidence="3" id="KW-0732">Signal</keyword>
<feature type="chain" id="PRO_5020028400" evidence="3">
    <location>
        <begin position="25"/>
        <end position="308"/>
    </location>
</feature>
<dbReference type="PRINTS" id="PR00291">
    <property type="entry name" value="KUNITZINHBTR"/>
</dbReference>
<proteinExistence type="inferred from homology"/>
<dbReference type="PANTHER" id="PTHR33107">
    <property type="entry name" value="KUNITZ TRYPSIN INHIBITOR 2"/>
    <property type="match status" value="1"/>
</dbReference>
<dbReference type="SMART" id="SM00452">
    <property type="entry name" value="STI"/>
    <property type="match status" value="2"/>
</dbReference>
<evidence type="ECO:0000256" key="3">
    <source>
        <dbReference type="SAM" id="SignalP"/>
    </source>
</evidence>
<name>A0A4D6NH96_VIGUN</name>
<dbReference type="PANTHER" id="PTHR33107:SF81">
    <property type="entry name" value="TRYPSIN INHIBITOR A"/>
    <property type="match status" value="1"/>
</dbReference>
<dbReference type="Pfam" id="PF00197">
    <property type="entry name" value="Kunitz_legume"/>
    <property type="match status" value="2"/>
</dbReference>
<dbReference type="SUPFAM" id="SSF50386">
    <property type="entry name" value="STI-like"/>
    <property type="match status" value="2"/>
</dbReference>
<dbReference type="InterPro" id="IPR002160">
    <property type="entry name" value="Prot_inh_Kunz-lg"/>
</dbReference>